<organism evidence="1 2">
    <name type="scientific">Aquimarina hainanensis</name>
    <dbReference type="NCBI Taxonomy" id="1578017"/>
    <lineage>
        <taxon>Bacteria</taxon>
        <taxon>Pseudomonadati</taxon>
        <taxon>Bacteroidota</taxon>
        <taxon>Flavobacteriia</taxon>
        <taxon>Flavobacteriales</taxon>
        <taxon>Flavobacteriaceae</taxon>
        <taxon>Aquimarina</taxon>
    </lineage>
</organism>
<evidence type="ECO:0000313" key="1">
    <source>
        <dbReference type="EMBL" id="MFD2591867.1"/>
    </source>
</evidence>
<keyword evidence="2" id="KW-1185">Reference proteome</keyword>
<evidence type="ECO:0000313" key="2">
    <source>
        <dbReference type="Proteomes" id="UP001597459"/>
    </source>
</evidence>
<dbReference type="Proteomes" id="UP001597459">
    <property type="component" value="Unassembled WGS sequence"/>
</dbReference>
<sequence length="242" mass="27566">MKNKEFFLWVGGLFLILSGYAQDESLEIQLQLLQNSSEYQFPIDSTGFSKIKNAKFYTKNGNTDVFAINSNNILLVDINKDGEKDVIYQDNRHYQATVLLVKKEDDFVEIWNGSGVLVHLRKGKETIIYVLNSAIGCFDITMLSTLVMSNDKLTEKTIALSSETKIGVIDKTFEQRMISGILRTQAIVDDKKKTDPCTGDFKIGNQIRTIENKEVTIIKKQNEWLLVVLKEKEQSIIGWVKN</sequence>
<evidence type="ECO:0008006" key="3">
    <source>
        <dbReference type="Google" id="ProtNLM"/>
    </source>
</evidence>
<comment type="caution">
    <text evidence="1">The sequence shown here is derived from an EMBL/GenBank/DDBJ whole genome shotgun (WGS) entry which is preliminary data.</text>
</comment>
<protein>
    <recommendedName>
        <fullName evidence="3">SH3 domain-containing protein</fullName>
    </recommendedName>
</protein>
<gene>
    <name evidence="1" type="ORF">ACFSTE_13605</name>
</gene>
<dbReference type="RefSeq" id="WP_378258504.1">
    <property type="nucleotide sequence ID" value="NZ_JBHSJV010000001.1"/>
</dbReference>
<name>A0ABW5N9Y3_9FLAO</name>
<reference evidence="2" key="1">
    <citation type="journal article" date="2019" name="Int. J. Syst. Evol. Microbiol.">
        <title>The Global Catalogue of Microorganisms (GCM) 10K type strain sequencing project: providing services to taxonomists for standard genome sequencing and annotation.</title>
        <authorList>
            <consortium name="The Broad Institute Genomics Platform"/>
            <consortium name="The Broad Institute Genome Sequencing Center for Infectious Disease"/>
            <person name="Wu L."/>
            <person name="Ma J."/>
        </authorList>
    </citation>
    <scope>NUCLEOTIDE SEQUENCE [LARGE SCALE GENOMIC DNA]</scope>
    <source>
        <strain evidence="2">KCTC 42423</strain>
    </source>
</reference>
<dbReference type="EMBL" id="JBHULX010000027">
    <property type="protein sequence ID" value="MFD2591867.1"/>
    <property type="molecule type" value="Genomic_DNA"/>
</dbReference>
<accession>A0ABW5N9Y3</accession>
<proteinExistence type="predicted"/>